<dbReference type="SUPFAM" id="SSF55486">
    <property type="entry name" value="Metalloproteases ('zincins'), catalytic domain"/>
    <property type="match status" value="1"/>
</dbReference>
<sequence length="302" mass="35267">MLFTCALVFVLPGYIFAQNLPLLDSNLNSDGSIAGRSQSQVDEVDSTIVFGPDISLRTAKYRIWKKPEDFWEAYYNEEGKEPSVACDEGKPIHCSRRKAFVDDMRVSQSHYQHGKWPNTTIYYEFNNVPDDKKEILENTIEKINQNTCLQIVELPESPPSIDGWIEFRQGRWCSSRVGYKKGVNSITVKGCRPGMLIYHALNFDHIHNAENRQEYINVNLNNLKNPHNEQNYVKQNASNFDIRFDYASPLHFRNCLFAKDDPVITFKSCPSMNIDEDRDVSEWDYFKINRLYCPKWYYNNKI</sequence>
<dbReference type="EC" id="3.4.24.-" evidence="7"/>
<dbReference type="OrthoDB" id="291007at2759"/>
<accession>A0A6J2TRV8</accession>
<keyword evidence="2 7" id="KW-0479">Metal-binding</keyword>
<feature type="chain" id="PRO_5027165884" description="Metalloendopeptidase" evidence="7">
    <location>
        <begin position="18"/>
        <end position="302"/>
    </location>
</feature>
<keyword evidence="5 7" id="KW-0482">Metalloprotease</keyword>
<evidence type="ECO:0000256" key="7">
    <source>
        <dbReference type="RuleBase" id="RU361183"/>
    </source>
</evidence>
<comment type="caution">
    <text evidence="6">Lacks conserved residue(s) required for the propagation of feature annotation.</text>
</comment>
<reference evidence="10" key="1">
    <citation type="submission" date="2025-08" db="UniProtKB">
        <authorList>
            <consortium name="RefSeq"/>
        </authorList>
    </citation>
    <scope>IDENTIFICATION</scope>
    <source>
        <strain evidence="10">11010-0011.00</strain>
        <tissue evidence="10">Whole body</tissue>
    </source>
</reference>
<evidence type="ECO:0000313" key="10">
    <source>
        <dbReference type="RefSeq" id="XP_030377692.1"/>
    </source>
</evidence>
<dbReference type="Pfam" id="PF01400">
    <property type="entry name" value="Astacin"/>
    <property type="match status" value="1"/>
</dbReference>
<keyword evidence="9" id="KW-1185">Reference proteome</keyword>
<keyword evidence="7" id="KW-0732">Signal</keyword>
<dbReference type="PANTHER" id="PTHR10127">
    <property type="entry name" value="DISCOIDIN, CUB, EGF, LAMININ , AND ZINC METALLOPROTEASE DOMAIN CONTAINING"/>
    <property type="match status" value="1"/>
</dbReference>
<comment type="cofactor">
    <cofactor evidence="7">
        <name>Zn(2+)</name>
        <dbReference type="ChEBI" id="CHEBI:29105"/>
    </cofactor>
    <text evidence="7">Binds 1 zinc ion per subunit.</text>
</comment>
<dbReference type="GeneID" id="115626453"/>
<evidence type="ECO:0000256" key="5">
    <source>
        <dbReference type="ARBA" id="ARBA00023049"/>
    </source>
</evidence>
<evidence type="ECO:0000256" key="4">
    <source>
        <dbReference type="ARBA" id="ARBA00022833"/>
    </source>
</evidence>
<dbReference type="PANTHER" id="PTHR10127:SF780">
    <property type="entry name" value="METALLOENDOPEPTIDASE"/>
    <property type="match status" value="1"/>
</dbReference>
<dbReference type="InterPro" id="IPR006026">
    <property type="entry name" value="Peptidase_Metallo"/>
</dbReference>
<feature type="signal peptide" evidence="7">
    <location>
        <begin position="1"/>
        <end position="17"/>
    </location>
</feature>
<keyword evidence="3 7" id="KW-0378">Hydrolase</keyword>
<dbReference type="PRINTS" id="PR00480">
    <property type="entry name" value="ASTACIN"/>
</dbReference>
<keyword evidence="1 7" id="KW-0645">Protease</keyword>
<dbReference type="Gene3D" id="3.40.390.10">
    <property type="entry name" value="Collagenase (Catalytic Domain)"/>
    <property type="match status" value="1"/>
</dbReference>
<organism evidence="9 10">
    <name type="scientific">Drosophila lebanonensis</name>
    <name type="common">Fruit fly</name>
    <name type="synonym">Scaptodrosophila lebanonensis</name>
    <dbReference type="NCBI Taxonomy" id="7225"/>
    <lineage>
        <taxon>Eukaryota</taxon>
        <taxon>Metazoa</taxon>
        <taxon>Ecdysozoa</taxon>
        <taxon>Arthropoda</taxon>
        <taxon>Hexapoda</taxon>
        <taxon>Insecta</taxon>
        <taxon>Pterygota</taxon>
        <taxon>Neoptera</taxon>
        <taxon>Endopterygota</taxon>
        <taxon>Diptera</taxon>
        <taxon>Brachycera</taxon>
        <taxon>Muscomorpha</taxon>
        <taxon>Ephydroidea</taxon>
        <taxon>Drosophilidae</taxon>
        <taxon>Scaptodrosophila</taxon>
    </lineage>
</organism>
<keyword evidence="4 7" id="KW-0862">Zinc</keyword>
<proteinExistence type="predicted"/>
<protein>
    <recommendedName>
        <fullName evidence="7">Metalloendopeptidase</fullName>
        <ecNumber evidence="7">3.4.24.-</ecNumber>
    </recommendedName>
</protein>
<dbReference type="SMART" id="SM00235">
    <property type="entry name" value="ZnMc"/>
    <property type="match status" value="1"/>
</dbReference>
<dbReference type="GO" id="GO:0004222">
    <property type="term" value="F:metalloendopeptidase activity"/>
    <property type="evidence" value="ECO:0007669"/>
    <property type="project" value="UniProtKB-UniRule"/>
</dbReference>
<gene>
    <name evidence="10" type="primary">LOC115626453</name>
</gene>
<dbReference type="Proteomes" id="UP000504634">
    <property type="component" value="Unplaced"/>
</dbReference>
<feature type="domain" description="Peptidase M12A" evidence="8">
    <location>
        <begin position="108"/>
        <end position="294"/>
    </location>
</feature>
<dbReference type="InterPro" id="IPR024079">
    <property type="entry name" value="MetalloPept_cat_dom_sf"/>
</dbReference>
<dbReference type="RefSeq" id="XP_030377692.1">
    <property type="nucleotide sequence ID" value="XM_030521832.1"/>
</dbReference>
<evidence type="ECO:0000259" key="8">
    <source>
        <dbReference type="PROSITE" id="PS51864"/>
    </source>
</evidence>
<dbReference type="GO" id="GO:0008270">
    <property type="term" value="F:zinc ion binding"/>
    <property type="evidence" value="ECO:0007669"/>
    <property type="project" value="InterPro"/>
</dbReference>
<evidence type="ECO:0000256" key="3">
    <source>
        <dbReference type="ARBA" id="ARBA00022801"/>
    </source>
</evidence>
<evidence type="ECO:0000256" key="1">
    <source>
        <dbReference type="ARBA" id="ARBA00022670"/>
    </source>
</evidence>
<dbReference type="PROSITE" id="PS51864">
    <property type="entry name" value="ASTACIN"/>
    <property type="match status" value="1"/>
</dbReference>
<dbReference type="InterPro" id="IPR001506">
    <property type="entry name" value="Peptidase_M12A"/>
</dbReference>
<dbReference type="AlphaFoldDB" id="A0A6J2TRV8"/>
<name>A0A6J2TRV8_DROLE</name>
<evidence type="ECO:0000256" key="2">
    <source>
        <dbReference type="ARBA" id="ARBA00022723"/>
    </source>
</evidence>
<dbReference type="GO" id="GO:0006508">
    <property type="term" value="P:proteolysis"/>
    <property type="evidence" value="ECO:0007669"/>
    <property type="project" value="UniProtKB-KW"/>
</dbReference>
<evidence type="ECO:0000256" key="6">
    <source>
        <dbReference type="PROSITE-ProRule" id="PRU01211"/>
    </source>
</evidence>
<evidence type="ECO:0000313" key="9">
    <source>
        <dbReference type="Proteomes" id="UP000504634"/>
    </source>
</evidence>